<dbReference type="Gene3D" id="3.20.20.100">
    <property type="entry name" value="NADP-dependent oxidoreductase domain"/>
    <property type="match status" value="1"/>
</dbReference>
<name>A0ABR1SY04_9PEZI</name>
<dbReference type="PANTHER" id="PTHR11732">
    <property type="entry name" value="ALDO/KETO REDUCTASE"/>
    <property type="match status" value="1"/>
</dbReference>
<evidence type="ECO:0000313" key="5">
    <source>
        <dbReference type="Proteomes" id="UP001444661"/>
    </source>
</evidence>
<evidence type="ECO:0000256" key="1">
    <source>
        <dbReference type="ARBA" id="ARBA00023002"/>
    </source>
</evidence>
<feature type="domain" description="NADP-dependent oxidoreductase" evidence="3">
    <location>
        <begin position="71"/>
        <end position="262"/>
    </location>
</feature>
<comment type="caution">
    <text evidence="4">The sequence shown here is derived from an EMBL/GenBank/DDBJ whole genome shotgun (WGS) entry which is preliminary data.</text>
</comment>
<accession>A0ABR1SY04</accession>
<sequence>MASPISSNLHSGHSISKPKGPTARIDHGPSVTETPVSLLPLPPQQPCGLTQDLVLPGFPLITTPRLIYGTAWNNQDTARLVYLAIKSGFRGIDTAALPLYYQERLVGDGVRRAVDEGIVTRKELYIQTKFAPPDSEEYYGCMPYDRDMPLKEKVKASVESSLKNFAISCPTSPQPAYLDCVLLNTPLPTIEETVAVWQTLEEFVPHRIRRLGIANVHQMIVEHLLQPPIATRSLAEWKIRVRPSVVQNHFCTKRNDKDNDVYFVKLRRLCRQERVVFQSYYTLRGNERLIRKSTAISDLVARVPGVSRETAFYALVLGLRGTSVLNGTKSEDHMRADIEGIKQIERWADGEGRLLWESLLHVFKRKINEEE</sequence>
<feature type="region of interest" description="Disordered" evidence="2">
    <location>
        <begin position="1"/>
        <end position="32"/>
    </location>
</feature>
<dbReference type="SUPFAM" id="SSF51430">
    <property type="entry name" value="NAD(P)-linked oxidoreductase"/>
    <property type="match status" value="1"/>
</dbReference>
<evidence type="ECO:0000313" key="4">
    <source>
        <dbReference type="EMBL" id="KAK8039207.1"/>
    </source>
</evidence>
<gene>
    <name evidence="4" type="ORF">PG993_007618</name>
</gene>
<evidence type="ECO:0000256" key="2">
    <source>
        <dbReference type="SAM" id="MobiDB-lite"/>
    </source>
</evidence>
<keyword evidence="5" id="KW-1185">Reference proteome</keyword>
<keyword evidence="1" id="KW-0560">Oxidoreductase</keyword>
<reference evidence="4 5" key="1">
    <citation type="submission" date="2023-01" db="EMBL/GenBank/DDBJ databases">
        <title>Analysis of 21 Apiospora genomes using comparative genomics revels a genus with tremendous synthesis potential of carbohydrate active enzymes and secondary metabolites.</title>
        <authorList>
            <person name="Sorensen T."/>
        </authorList>
    </citation>
    <scope>NUCLEOTIDE SEQUENCE [LARGE SCALE GENOMIC DNA]</scope>
    <source>
        <strain evidence="4 5">CBS 33761</strain>
    </source>
</reference>
<feature type="compositionally biased region" description="Polar residues" evidence="2">
    <location>
        <begin position="1"/>
        <end position="14"/>
    </location>
</feature>
<organism evidence="4 5">
    <name type="scientific">Apiospora rasikravindrae</name>
    <dbReference type="NCBI Taxonomy" id="990691"/>
    <lineage>
        <taxon>Eukaryota</taxon>
        <taxon>Fungi</taxon>
        <taxon>Dikarya</taxon>
        <taxon>Ascomycota</taxon>
        <taxon>Pezizomycotina</taxon>
        <taxon>Sordariomycetes</taxon>
        <taxon>Xylariomycetidae</taxon>
        <taxon>Amphisphaeriales</taxon>
        <taxon>Apiosporaceae</taxon>
        <taxon>Apiospora</taxon>
    </lineage>
</organism>
<dbReference type="InterPro" id="IPR020471">
    <property type="entry name" value="AKR"/>
</dbReference>
<dbReference type="Pfam" id="PF00248">
    <property type="entry name" value="Aldo_ket_red"/>
    <property type="match status" value="1"/>
</dbReference>
<dbReference type="InterPro" id="IPR023210">
    <property type="entry name" value="NADP_OxRdtase_dom"/>
</dbReference>
<dbReference type="InterPro" id="IPR036812">
    <property type="entry name" value="NAD(P)_OxRdtase_dom_sf"/>
</dbReference>
<evidence type="ECO:0000259" key="3">
    <source>
        <dbReference type="Pfam" id="PF00248"/>
    </source>
</evidence>
<proteinExistence type="predicted"/>
<protein>
    <submittedName>
        <fullName evidence="4">D-xylose reductase II III</fullName>
    </submittedName>
</protein>
<dbReference type="EMBL" id="JAQQWK010000006">
    <property type="protein sequence ID" value="KAK8039207.1"/>
    <property type="molecule type" value="Genomic_DNA"/>
</dbReference>
<dbReference type="Proteomes" id="UP001444661">
    <property type="component" value="Unassembled WGS sequence"/>
</dbReference>